<evidence type="ECO:0000256" key="2">
    <source>
        <dbReference type="SAM" id="MobiDB-lite"/>
    </source>
</evidence>
<keyword evidence="5" id="KW-1185">Reference proteome</keyword>
<dbReference type="InterPro" id="IPR036388">
    <property type="entry name" value="WH-like_DNA-bd_sf"/>
</dbReference>
<name>A0A167M980_PHYB8</name>
<dbReference type="Gene3D" id="1.10.10.10">
    <property type="entry name" value="Winged helix-like DNA-binding domain superfamily/Winged helix DNA-binding domain"/>
    <property type="match status" value="1"/>
</dbReference>
<keyword evidence="4" id="KW-0371">Homeobox</keyword>
<dbReference type="GO" id="GO:0006355">
    <property type="term" value="P:regulation of DNA-templated transcription"/>
    <property type="evidence" value="ECO:0007669"/>
    <property type="project" value="InterPro"/>
</dbReference>
<dbReference type="RefSeq" id="XP_018290217.1">
    <property type="nucleotide sequence ID" value="XM_018436244.1"/>
</dbReference>
<feature type="region of interest" description="Disordered" evidence="2">
    <location>
        <begin position="1"/>
        <end position="20"/>
    </location>
</feature>
<proteinExistence type="predicted"/>
<evidence type="ECO:0000313" key="4">
    <source>
        <dbReference type="EMBL" id="OAD72177.1"/>
    </source>
</evidence>
<dbReference type="Pfam" id="PF00292">
    <property type="entry name" value="PAX"/>
    <property type="match status" value="1"/>
</dbReference>
<gene>
    <name evidence="4" type="ORF">PHYBLDRAFT_170074</name>
</gene>
<dbReference type="InParanoid" id="A0A167M980"/>
<evidence type="ECO:0000256" key="1">
    <source>
        <dbReference type="ARBA" id="ARBA00022724"/>
    </source>
</evidence>
<dbReference type="GO" id="GO:0003677">
    <property type="term" value="F:DNA binding"/>
    <property type="evidence" value="ECO:0007669"/>
    <property type="project" value="UniProtKB-KW"/>
</dbReference>
<evidence type="ECO:0000259" key="3">
    <source>
        <dbReference type="Pfam" id="PF00292"/>
    </source>
</evidence>
<dbReference type="OrthoDB" id="8951911at2759"/>
<dbReference type="Proteomes" id="UP000077315">
    <property type="component" value="Unassembled WGS sequence"/>
</dbReference>
<dbReference type="AlphaFoldDB" id="A0A167M980"/>
<keyword evidence="4" id="KW-0238">DNA-binding</keyword>
<keyword evidence="1" id="KW-0563">Paired box</keyword>
<organism evidence="4 5">
    <name type="scientific">Phycomyces blakesleeanus (strain ATCC 8743b / DSM 1359 / FGSC 10004 / NBRC 33097 / NRRL 1555)</name>
    <dbReference type="NCBI Taxonomy" id="763407"/>
    <lineage>
        <taxon>Eukaryota</taxon>
        <taxon>Fungi</taxon>
        <taxon>Fungi incertae sedis</taxon>
        <taxon>Mucoromycota</taxon>
        <taxon>Mucoromycotina</taxon>
        <taxon>Mucoromycetes</taxon>
        <taxon>Mucorales</taxon>
        <taxon>Phycomycetaceae</taxon>
        <taxon>Phycomyces</taxon>
    </lineage>
</organism>
<dbReference type="GeneID" id="28997150"/>
<feature type="domain" description="Paired" evidence="3">
    <location>
        <begin position="27"/>
        <end position="102"/>
    </location>
</feature>
<dbReference type="SUPFAM" id="SSF46689">
    <property type="entry name" value="Homeodomain-like"/>
    <property type="match status" value="1"/>
</dbReference>
<dbReference type="InterPro" id="IPR001523">
    <property type="entry name" value="Paired_dom"/>
</dbReference>
<dbReference type="EMBL" id="KV440984">
    <property type="protein sequence ID" value="OAD72177.1"/>
    <property type="molecule type" value="Genomic_DNA"/>
</dbReference>
<dbReference type="VEuPathDB" id="FungiDB:PHYBLDRAFT_170074"/>
<protein>
    <submittedName>
        <fullName evidence="4">Homeodomain-like DNA binding domain-containing transcription factor</fullName>
    </submittedName>
</protein>
<sequence>MSDTERTPVLHTKSRKGMKYSDATHSTHIRHLIIEKSKNQLKAPSEIAKELNILHSTMNTIIGRFERTGSVEYKSLGGDFRTIIKDHHKQFILDMIDSNNTITLAELQQELGRGLNPGKELERKKAEPKGIKLWLVFPMTTKDMRVGFDVGRETKDLINLKMISFPPSPFSPVKGAYHIIARNESVADIQHIESNRRIMWNTHGEVQPGGSIYSTQINPNMFMHSKQQHKMLASIFTMYKQSVSDSDNVNNVR</sequence>
<dbReference type="InterPro" id="IPR009057">
    <property type="entry name" value="Homeodomain-like_sf"/>
</dbReference>
<reference evidence="5" key="1">
    <citation type="submission" date="2015-06" db="EMBL/GenBank/DDBJ databases">
        <title>Expansion of signal transduction pathways in fungi by whole-genome duplication.</title>
        <authorList>
            <consortium name="DOE Joint Genome Institute"/>
            <person name="Corrochano L.M."/>
            <person name="Kuo A."/>
            <person name="Marcet-Houben M."/>
            <person name="Polaino S."/>
            <person name="Salamov A."/>
            <person name="Villalobos J.M."/>
            <person name="Alvarez M.I."/>
            <person name="Avalos J."/>
            <person name="Benito E.P."/>
            <person name="Benoit I."/>
            <person name="Burger G."/>
            <person name="Camino L.P."/>
            <person name="Canovas D."/>
            <person name="Cerda-Olmedo E."/>
            <person name="Cheng J.-F."/>
            <person name="Dominguez A."/>
            <person name="Elias M."/>
            <person name="Eslava A.P."/>
            <person name="Glaser F."/>
            <person name="Grimwood J."/>
            <person name="Gutierrez G."/>
            <person name="Heitman J."/>
            <person name="Henrissat B."/>
            <person name="Iturriaga E.A."/>
            <person name="Lang B.F."/>
            <person name="Lavin J.L."/>
            <person name="Lee S."/>
            <person name="Li W."/>
            <person name="Lindquist E."/>
            <person name="Lopez-Garcia S."/>
            <person name="Luque E.M."/>
            <person name="Marcos A.T."/>
            <person name="Martin J."/>
            <person name="McCluskey K."/>
            <person name="Medina H.R."/>
            <person name="Miralles-Duran A."/>
            <person name="Miyazaki A."/>
            <person name="Munoz-Torres E."/>
            <person name="Oguiza J.A."/>
            <person name="Ohm R."/>
            <person name="Olmedo M."/>
            <person name="Orejas M."/>
            <person name="Ortiz-Castellanos L."/>
            <person name="Pisabarro A.G."/>
            <person name="Rodriguez-Romero J."/>
            <person name="Ruiz-Herrera J."/>
            <person name="Ruiz-Vazquez R."/>
            <person name="Sanz C."/>
            <person name="Schackwitz W."/>
            <person name="Schmutz J."/>
            <person name="Shahriari M."/>
            <person name="Shelest E."/>
            <person name="Silva-Franco F."/>
            <person name="Soanes D."/>
            <person name="Syed K."/>
            <person name="Tagua V.G."/>
            <person name="Talbot N.J."/>
            <person name="Thon M."/>
            <person name="De vries R.P."/>
            <person name="Wiebenga A."/>
            <person name="Yadav J.S."/>
            <person name="Braun E.L."/>
            <person name="Baker S."/>
            <person name="Garre V."/>
            <person name="Horwitz B."/>
            <person name="Torres-Martinez S."/>
            <person name="Idnurm A."/>
            <person name="Herrera-Estrella A."/>
            <person name="Gabaldon T."/>
            <person name="Grigoriev I.V."/>
        </authorList>
    </citation>
    <scope>NUCLEOTIDE SEQUENCE [LARGE SCALE GENOMIC DNA]</scope>
    <source>
        <strain evidence="5">NRRL 1555(-)</strain>
    </source>
</reference>
<evidence type="ECO:0000313" key="5">
    <source>
        <dbReference type="Proteomes" id="UP000077315"/>
    </source>
</evidence>
<accession>A0A167M980</accession>